<dbReference type="STRING" id="418495.SAMN05216215_1017110"/>
<organism evidence="2 3">
    <name type="scientific">Saccharopolyspora shandongensis</name>
    <dbReference type="NCBI Taxonomy" id="418495"/>
    <lineage>
        <taxon>Bacteria</taxon>
        <taxon>Bacillati</taxon>
        <taxon>Actinomycetota</taxon>
        <taxon>Actinomycetes</taxon>
        <taxon>Pseudonocardiales</taxon>
        <taxon>Pseudonocardiaceae</taxon>
        <taxon>Saccharopolyspora</taxon>
    </lineage>
</organism>
<keyword evidence="1" id="KW-1133">Transmembrane helix</keyword>
<reference evidence="3" key="1">
    <citation type="submission" date="2016-10" db="EMBL/GenBank/DDBJ databases">
        <authorList>
            <person name="Varghese N."/>
            <person name="Submissions S."/>
        </authorList>
    </citation>
    <scope>NUCLEOTIDE SEQUENCE [LARGE SCALE GENOMIC DNA]</scope>
    <source>
        <strain evidence="3">CGMCC 4.3530</strain>
    </source>
</reference>
<keyword evidence="1" id="KW-0472">Membrane</keyword>
<keyword evidence="1" id="KW-0812">Transmembrane</keyword>
<protein>
    <recommendedName>
        <fullName evidence="4">DUF2975 domain-containing protein</fullName>
    </recommendedName>
</protein>
<evidence type="ECO:0000313" key="3">
    <source>
        <dbReference type="Proteomes" id="UP000199529"/>
    </source>
</evidence>
<gene>
    <name evidence="2" type="ORF">SAMN05216215_1017110</name>
</gene>
<feature type="transmembrane region" description="Helical" evidence="1">
    <location>
        <begin position="164"/>
        <end position="186"/>
    </location>
</feature>
<dbReference type="OrthoDB" id="3431510at2"/>
<evidence type="ECO:0008006" key="4">
    <source>
        <dbReference type="Google" id="ProtNLM"/>
    </source>
</evidence>
<feature type="transmembrane region" description="Helical" evidence="1">
    <location>
        <begin position="21"/>
        <end position="42"/>
    </location>
</feature>
<dbReference type="RefSeq" id="WP_093267334.1">
    <property type="nucleotide sequence ID" value="NZ_FNOK01000017.1"/>
</dbReference>
<evidence type="ECO:0000313" key="2">
    <source>
        <dbReference type="EMBL" id="SDX92858.1"/>
    </source>
</evidence>
<feature type="transmembrane region" description="Helical" evidence="1">
    <location>
        <begin position="127"/>
        <end position="144"/>
    </location>
</feature>
<proteinExistence type="predicted"/>
<dbReference type="Proteomes" id="UP000199529">
    <property type="component" value="Unassembled WGS sequence"/>
</dbReference>
<dbReference type="AlphaFoldDB" id="A0A1H3FR44"/>
<sequence>MGSTSWWTRADSRALEAAIGLGLLLVGLFGVLFPVLGVTGPLPPVDTREVRLADAAQLPGVPGAVALRGTDHAELVFAAPGFADRLLLVLPELVGNLLLVAILSILLQVARTFRDSDLFAPRNAPRLLAIAIALPLRGFLVPLADMVTTDLLAAGTPAENAIRVVAEFDLTSLFLGLLVAAAAVAFRNGARLRADTEGLV</sequence>
<evidence type="ECO:0000256" key="1">
    <source>
        <dbReference type="SAM" id="Phobius"/>
    </source>
</evidence>
<feature type="transmembrane region" description="Helical" evidence="1">
    <location>
        <begin position="86"/>
        <end position="107"/>
    </location>
</feature>
<dbReference type="EMBL" id="FNOK01000017">
    <property type="protein sequence ID" value="SDX92858.1"/>
    <property type="molecule type" value="Genomic_DNA"/>
</dbReference>
<accession>A0A1H3FR44</accession>
<keyword evidence="3" id="KW-1185">Reference proteome</keyword>
<name>A0A1H3FR44_9PSEU</name>